<organism evidence="5 6">
    <name type="scientific">Cladophialophora immunda</name>
    <dbReference type="NCBI Taxonomy" id="569365"/>
    <lineage>
        <taxon>Eukaryota</taxon>
        <taxon>Fungi</taxon>
        <taxon>Dikarya</taxon>
        <taxon>Ascomycota</taxon>
        <taxon>Pezizomycotina</taxon>
        <taxon>Eurotiomycetes</taxon>
        <taxon>Chaetothyriomycetidae</taxon>
        <taxon>Chaetothyriales</taxon>
        <taxon>Herpotrichiellaceae</taxon>
        <taxon>Cladophialophora</taxon>
    </lineage>
</organism>
<evidence type="ECO:0000313" key="5">
    <source>
        <dbReference type="EMBL" id="KIW32876.1"/>
    </source>
</evidence>
<dbReference type="GO" id="GO:0005763">
    <property type="term" value="C:mitochondrial small ribosomal subunit"/>
    <property type="evidence" value="ECO:0007669"/>
    <property type="project" value="TreeGrafter"/>
</dbReference>
<dbReference type="GO" id="GO:0070124">
    <property type="term" value="P:mitochondrial translational initiation"/>
    <property type="evidence" value="ECO:0007669"/>
    <property type="project" value="TreeGrafter"/>
</dbReference>
<dbReference type="STRING" id="569365.A0A0D1ZXL3"/>
<accession>A0A0D1ZXL3</accession>
<evidence type="ECO:0000256" key="2">
    <source>
        <dbReference type="ARBA" id="ARBA00022980"/>
    </source>
</evidence>
<sequence length="258" mass="29079">MVPLSLHQIARNSATMKTSQSLQSCARCALSPGRSSPRLFISSSYPRSPLQDAIQPTLRRHARQLCSTAPRSQDRAPPSSNSRPSRKPNNTSAPNTMRNQLMDLIRETRAPEPKRKETVASRWDQLLGTARNQNAAAQRSSSTPGNNGAPTSTSTSTLLSDLHDDIYSSSALPPIALRLRPTLGRTVDGIYGDPTRGFRLLERKCHDNSVKADMRSQEKHVRRGQRRKNVRILRWRRLFMEGFRSELATIRKMRKQGW</sequence>
<gene>
    <name evidence="5" type="ORF">PV07_04389</name>
</gene>
<dbReference type="PANTHER" id="PTHR41237">
    <property type="entry name" value="37S RIBOSOMAL PROTEIN MRP21, MITOCHONDRIAL"/>
    <property type="match status" value="1"/>
</dbReference>
<dbReference type="RefSeq" id="XP_016253092.1">
    <property type="nucleotide sequence ID" value="XM_016391190.1"/>
</dbReference>
<dbReference type="Pfam" id="PF01165">
    <property type="entry name" value="Ribosomal_S21"/>
    <property type="match status" value="1"/>
</dbReference>
<evidence type="ECO:0000256" key="4">
    <source>
        <dbReference type="SAM" id="MobiDB-lite"/>
    </source>
</evidence>
<dbReference type="PANTHER" id="PTHR41237:SF1">
    <property type="entry name" value="SMALL RIBOSOMAL SUBUNIT PROTEIN BS21M"/>
    <property type="match status" value="1"/>
</dbReference>
<keyword evidence="2" id="KW-0689">Ribosomal protein</keyword>
<feature type="compositionally biased region" description="Low complexity" evidence="4">
    <location>
        <begin position="75"/>
        <end position="90"/>
    </location>
</feature>
<protein>
    <recommendedName>
        <fullName evidence="7">Ribosomal protein S21</fullName>
    </recommendedName>
</protein>
<dbReference type="Proteomes" id="UP000054466">
    <property type="component" value="Unassembled WGS sequence"/>
</dbReference>
<dbReference type="OrthoDB" id="2501249at2759"/>
<feature type="region of interest" description="Disordered" evidence="4">
    <location>
        <begin position="65"/>
        <end position="99"/>
    </location>
</feature>
<proteinExistence type="inferred from homology"/>
<feature type="compositionally biased region" description="Polar residues" evidence="4">
    <location>
        <begin position="131"/>
        <end position="150"/>
    </location>
</feature>
<dbReference type="GeneID" id="27343583"/>
<evidence type="ECO:0008006" key="7">
    <source>
        <dbReference type="Google" id="ProtNLM"/>
    </source>
</evidence>
<evidence type="ECO:0000256" key="1">
    <source>
        <dbReference type="ARBA" id="ARBA00006640"/>
    </source>
</evidence>
<feature type="region of interest" description="Disordered" evidence="4">
    <location>
        <begin position="131"/>
        <end position="155"/>
    </location>
</feature>
<comment type="similarity">
    <text evidence="1">Belongs to the bacterial ribosomal protein bS21 family.</text>
</comment>
<keyword evidence="6" id="KW-1185">Reference proteome</keyword>
<reference evidence="5 6" key="1">
    <citation type="submission" date="2015-01" db="EMBL/GenBank/DDBJ databases">
        <title>The Genome Sequence of Cladophialophora immunda CBS83496.</title>
        <authorList>
            <consortium name="The Broad Institute Genomics Platform"/>
            <person name="Cuomo C."/>
            <person name="de Hoog S."/>
            <person name="Gorbushina A."/>
            <person name="Stielow B."/>
            <person name="Teixiera M."/>
            <person name="Abouelleil A."/>
            <person name="Chapman S.B."/>
            <person name="Priest M."/>
            <person name="Young S.K."/>
            <person name="Wortman J."/>
            <person name="Nusbaum C."/>
            <person name="Birren B."/>
        </authorList>
    </citation>
    <scope>NUCLEOTIDE SEQUENCE [LARGE SCALE GENOMIC DNA]</scope>
    <source>
        <strain evidence="5 6">CBS 83496</strain>
    </source>
</reference>
<dbReference type="InterPro" id="IPR001911">
    <property type="entry name" value="Ribosomal_bS21"/>
</dbReference>
<dbReference type="GO" id="GO:0003735">
    <property type="term" value="F:structural constituent of ribosome"/>
    <property type="evidence" value="ECO:0007669"/>
    <property type="project" value="InterPro"/>
</dbReference>
<name>A0A0D1ZXL3_9EURO</name>
<keyword evidence="3" id="KW-0687">Ribonucleoprotein</keyword>
<dbReference type="EMBL" id="KN847041">
    <property type="protein sequence ID" value="KIW32876.1"/>
    <property type="molecule type" value="Genomic_DNA"/>
</dbReference>
<dbReference type="InterPro" id="IPR052837">
    <property type="entry name" value="Mitoribosomal_bS21"/>
</dbReference>
<dbReference type="VEuPathDB" id="FungiDB:PV07_04389"/>
<evidence type="ECO:0000256" key="3">
    <source>
        <dbReference type="ARBA" id="ARBA00023274"/>
    </source>
</evidence>
<dbReference type="AlphaFoldDB" id="A0A0D1ZXL3"/>
<dbReference type="HOGENOM" id="CLU_079402_0_0_1"/>
<evidence type="ECO:0000313" key="6">
    <source>
        <dbReference type="Proteomes" id="UP000054466"/>
    </source>
</evidence>